<evidence type="ECO:0000259" key="3">
    <source>
        <dbReference type="Pfam" id="PF14016"/>
    </source>
</evidence>
<dbReference type="EMBL" id="JAATJL010000001">
    <property type="protein sequence ID" value="NJC21166.1"/>
    <property type="molecule type" value="Genomic_DNA"/>
</dbReference>
<evidence type="ECO:0000313" key="5">
    <source>
        <dbReference type="Proteomes" id="UP000547458"/>
    </source>
</evidence>
<dbReference type="PROSITE" id="PS51257">
    <property type="entry name" value="PROKAR_LIPOPROTEIN"/>
    <property type="match status" value="1"/>
</dbReference>
<keyword evidence="5" id="KW-1185">Reference proteome</keyword>
<gene>
    <name evidence="4" type="ORF">BJ994_000242</name>
</gene>
<feature type="region of interest" description="Disordered" evidence="1">
    <location>
        <begin position="24"/>
        <end position="82"/>
    </location>
</feature>
<organism evidence="4 5">
    <name type="scientific">Arthrobacter pigmenti</name>
    <dbReference type="NCBI Taxonomy" id="271432"/>
    <lineage>
        <taxon>Bacteria</taxon>
        <taxon>Bacillati</taxon>
        <taxon>Actinomycetota</taxon>
        <taxon>Actinomycetes</taxon>
        <taxon>Micrococcales</taxon>
        <taxon>Micrococcaceae</taxon>
        <taxon>Arthrobacter</taxon>
    </lineage>
</organism>
<sequence>MTTRTHAPLWLSAAVVVGSLTLAGCAGSDPAEEQTSPPSSSAAEETTEATSSAPAPSNSASTEPTESSEPTESASPSPTATVADGVCTADMLEAVLETEMGGGAAGSVYRQLIFTNVSEEECEITGYPGVSYVDADGNQVGAPAERASGESQEVMLAPGTSAIAPLQQTRAENYGEQCQLTDTVGLRVYPPNDTASLIVDQTATACASTDIVLMTVSPTQPLAPQ</sequence>
<feature type="signal peptide" evidence="2">
    <location>
        <begin position="1"/>
        <end position="28"/>
    </location>
</feature>
<feature type="domain" description="DUF4232" evidence="3">
    <location>
        <begin position="87"/>
        <end position="219"/>
    </location>
</feature>
<evidence type="ECO:0000313" key="4">
    <source>
        <dbReference type="EMBL" id="NJC21166.1"/>
    </source>
</evidence>
<dbReference type="InterPro" id="IPR025326">
    <property type="entry name" value="DUF4232"/>
</dbReference>
<dbReference type="RefSeq" id="WP_167990584.1">
    <property type="nucleotide sequence ID" value="NZ_JAATJL010000001.1"/>
</dbReference>
<evidence type="ECO:0000256" key="1">
    <source>
        <dbReference type="SAM" id="MobiDB-lite"/>
    </source>
</evidence>
<keyword evidence="2" id="KW-0732">Signal</keyword>
<protein>
    <recommendedName>
        <fullName evidence="3">DUF4232 domain-containing protein</fullName>
    </recommendedName>
</protein>
<name>A0A846RPY1_9MICC</name>
<accession>A0A846RPY1</accession>
<dbReference type="AlphaFoldDB" id="A0A846RPY1"/>
<dbReference type="Proteomes" id="UP000547458">
    <property type="component" value="Unassembled WGS sequence"/>
</dbReference>
<evidence type="ECO:0000256" key="2">
    <source>
        <dbReference type="SAM" id="SignalP"/>
    </source>
</evidence>
<reference evidence="4 5" key="1">
    <citation type="submission" date="2020-03" db="EMBL/GenBank/DDBJ databases">
        <title>Sequencing the genomes of 1000 actinobacteria strains.</title>
        <authorList>
            <person name="Klenk H.-P."/>
        </authorList>
    </citation>
    <scope>NUCLEOTIDE SEQUENCE [LARGE SCALE GENOMIC DNA]</scope>
    <source>
        <strain evidence="4 5">DSM 16403</strain>
    </source>
</reference>
<comment type="caution">
    <text evidence="4">The sequence shown here is derived from an EMBL/GenBank/DDBJ whole genome shotgun (WGS) entry which is preliminary data.</text>
</comment>
<dbReference type="Pfam" id="PF14016">
    <property type="entry name" value="DUF4232"/>
    <property type="match status" value="1"/>
</dbReference>
<feature type="chain" id="PRO_5032838906" description="DUF4232 domain-containing protein" evidence="2">
    <location>
        <begin position="29"/>
        <end position="225"/>
    </location>
</feature>
<proteinExistence type="predicted"/>
<feature type="compositionally biased region" description="Low complexity" evidence="1">
    <location>
        <begin position="33"/>
        <end position="81"/>
    </location>
</feature>